<dbReference type="EMBL" id="CP045929">
    <property type="protein sequence ID" value="QGK72453.1"/>
    <property type="molecule type" value="Genomic_DNA"/>
</dbReference>
<evidence type="ECO:0000256" key="1">
    <source>
        <dbReference type="SAM" id="Phobius"/>
    </source>
</evidence>
<evidence type="ECO:0000313" key="2">
    <source>
        <dbReference type="EMBL" id="QGK72453.1"/>
    </source>
</evidence>
<dbReference type="Proteomes" id="UP000371041">
    <property type="component" value="Chromosome"/>
</dbReference>
<protein>
    <submittedName>
        <fullName evidence="2">DUF3592 domain-containing protein</fullName>
    </submittedName>
</protein>
<reference evidence="3" key="1">
    <citation type="submission" date="2019-11" db="EMBL/GenBank/DDBJ databases">
        <title>The complete genome sequence of Saccharopolyspora sp. E2A.</title>
        <authorList>
            <person name="Zhang G."/>
        </authorList>
    </citation>
    <scope>NUCLEOTIDE SEQUENCE [LARGE SCALE GENOMIC DNA]</scope>
    <source>
        <strain evidence="3">E2A</strain>
    </source>
</reference>
<organism evidence="2 3">
    <name type="scientific">Allosaccharopolyspora coralli</name>
    <dbReference type="NCBI Taxonomy" id="2665642"/>
    <lineage>
        <taxon>Bacteria</taxon>
        <taxon>Bacillati</taxon>
        <taxon>Actinomycetota</taxon>
        <taxon>Actinomycetes</taxon>
        <taxon>Pseudonocardiales</taxon>
        <taxon>Pseudonocardiaceae</taxon>
        <taxon>Allosaccharopolyspora</taxon>
    </lineage>
</organism>
<accession>A0A5Q3QDJ9</accession>
<evidence type="ECO:0000313" key="3">
    <source>
        <dbReference type="Proteomes" id="UP000371041"/>
    </source>
</evidence>
<name>A0A5Q3QDJ9_9PSEU</name>
<dbReference type="AlphaFoldDB" id="A0A5Q3QDJ9"/>
<feature type="transmembrane region" description="Helical" evidence="1">
    <location>
        <begin position="96"/>
        <end position="119"/>
    </location>
</feature>
<sequence length="136" mass="14894">MLGVGVLLTGLGVAIIIACFMNDRTITDSPGYAVADVVDTSLTRTVVRFTDDEGRVYIPRNGVLYPTQLQEGQSVRVEYDSRNPEIVRVAGRDFRIALLPVGTGVAVVWAVVLPAWWLLRRSAQNTHTTQEATHGN</sequence>
<proteinExistence type="predicted"/>
<gene>
    <name evidence="2" type="ORF">GIY23_20825</name>
</gene>
<keyword evidence="1" id="KW-0472">Membrane</keyword>
<keyword evidence="3" id="KW-1185">Reference proteome</keyword>
<keyword evidence="1" id="KW-1133">Transmembrane helix</keyword>
<dbReference type="KEGG" id="sace:GIY23_20825"/>
<feature type="transmembrane region" description="Helical" evidence="1">
    <location>
        <begin position="6"/>
        <end position="22"/>
    </location>
</feature>
<keyword evidence="1" id="KW-0812">Transmembrane</keyword>